<protein>
    <submittedName>
        <fullName evidence="7">Spermidine/putrescine transport system substrate-binding protein</fullName>
    </submittedName>
</protein>
<proteinExistence type="predicted"/>
<gene>
    <name evidence="7" type="ORF">SAMN02745120_0469</name>
</gene>
<dbReference type="OrthoDB" id="9769319at2"/>
<evidence type="ECO:0000256" key="6">
    <source>
        <dbReference type="SAM" id="SignalP"/>
    </source>
</evidence>
<dbReference type="Pfam" id="PF13416">
    <property type="entry name" value="SBP_bac_8"/>
    <property type="match status" value="1"/>
</dbReference>
<evidence type="ECO:0000313" key="7">
    <source>
        <dbReference type="EMBL" id="SKB26945.1"/>
    </source>
</evidence>
<dbReference type="InterPro" id="IPR001188">
    <property type="entry name" value="Sperm_putr-bd"/>
</dbReference>
<dbReference type="EMBL" id="FUYN01000001">
    <property type="protein sequence ID" value="SKB26945.1"/>
    <property type="molecule type" value="Genomic_DNA"/>
</dbReference>
<comment type="subcellular location">
    <subcellularLocation>
        <location evidence="1">Periplasm</location>
    </subcellularLocation>
</comment>
<dbReference type="GO" id="GO:0019808">
    <property type="term" value="F:polyamine binding"/>
    <property type="evidence" value="ECO:0007669"/>
    <property type="project" value="InterPro"/>
</dbReference>
<organism evidence="7 8">
    <name type="scientific">Acetoanaerobium noterae</name>
    <dbReference type="NCBI Taxonomy" id="745369"/>
    <lineage>
        <taxon>Bacteria</taxon>
        <taxon>Bacillati</taxon>
        <taxon>Bacillota</taxon>
        <taxon>Clostridia</taxon>
        <taxon>Peptostreptococcales</taxon>
        <taxon>Filifactoraceae</taxon>
        <taxon>Acetoanaerobium</taxon>
    </lineage>
</organism>
<evidence type="ECO:0000256" key="1">
    <source>
        <dbReference type="ARBA" id="ARBA00004418"/>
    </source>
</evidence>
<feature type="signal peptide" evidence="6">
    <location>
        <begin position="1"/>
        <end position="18"/>
    </location>
</feature>
<dbReference type="CDD" id="cd13590">
    <property type="entry name" value="PBP2_PotD_PotF_like"/>
    <property type="match status" value="1"/>
</dbReference>
<keyword evidence="2" id="KW-0813">Transport</keyword>
<evidence type="ECO:0000256" key="5">
    <source>
        <dbReference type="PIRSR" id="PIRSR019574-1"/>
    </source>
</evidence>
<feature type="chain" id="PRO_5038917248" evidence="6">
    <location>
        <begin position="19"/>
        <end position="345"/>
    </location>
</feature>
<dbReference type="SUPFAM" id="SSF53850">
    <property type="entry name" value="Periplasmic binding protein-like II"/>
    <property type="match status" value="1"/>
</dbReference>
<accession>A0A1T4ZWE1</accession>
<keyword evidence="4" id="KW-0574">Periplasm</keyword>
<evidence type="ECO:0000313" key="8">
    <source>
        <dbReference type="Proteomes" id="UP000243406"/>
    </source>
</evidence>
<keyword evidence="8" id="KW-1185">Reference proteome</keyword>
<dbReference type="PANTHER" id="PTHR30222:SF17">
    <property type="entry name" value="SPERMIDINE_PUTRESCINE-BINDING PERIPLASMIC PROTEIN"/>
    <property type="match status" value="1"/>
</dbReference>
<dbReference type="GO" id="GO:0015846">
    <property type="term" value="P:polyamine transport"/>
    <property type="evidence" value="ECO:0007669"/>
    <property type="project" value="InterPro"/>
</dbReference>
<sequence>MKKIFMILLMATMVFTFAGCASDTKSTTLNVYNWGDYIDPEVIKDFESEFDIKINYEEFATNEEMLAKIQAGGTSYDVIFPSEYMVESMIQRGLLHELDFSKLENMKNIGGQYQNLEYDKDQKYSVPYLWGTMGIVYNKTKVSDPVDSWNILWNPKYEGQIIMLDSPRDTIGITLKKLGYSLNTKNPAELEEAKQALIEQKKLVRSYEVDTYKGQMIAGEAAMSLAWSGDAMLLMSENEDLAYAIPKEGTNLWFDCMAIPTTAAHKEEAEIFINFMMRPDIAARNSEYIKYSTPNEAALELLPEEEVNNEYLYPKGDLNKLGEVFTDLGEFTTEYDRVWTEIKSY</sequence>
<dbReference type="Gene3D" id="3.40.190.10">
    <property type="entry name" value="Periplasmic binding protein-like II"/>
    <property type="match status" value="2"/>
</dbReference>
<dbReference type="InterPro" id="IPR006059">
    <property type="entry name" value="SBP"/>
</dbReference>
<keyword evidence="3 6" id="KW-0732">Signal</keyword>
<name>A0A1T4ZWE1_9FIRM</name>
<evidence type="ECO:0000256" key="2">
    <source>
        <dbReference type="ARBA" id="ARBA00022448"/>
    </source>
</evidence>
<dbReference type="GO" id="GO:0042597">
    <property type="term" value="C:periplasmic space"/>
    <property type="evidence" value="ECO:0007669"/>
    <property type="project" value="UniProtKB-SubCell"/>
</dbReference>
<dbReference type="AlphaFoldDB" id="A0A1T4ZWE1"/>
<evidence type="ECO:0000256" key="3">
    <source>
        <dbReference type="ARBA" id="ARBA00022729"/>
    </source>
</evidence>
<feature type="binding site" evidence="5">
    <location>
        <position position="84"/>
    </location>
    <ligand>
        <name>spermidine</name>
        <dbReference type="ChEBI" id="CHEBI:57834"/>
    </ligand>
</feature>
<dbReference type="PROSITE" id="PS51257">
    <property type="entry name" value="PROKAR_LIPOPROTEIN"/>
    <property type="match status" value="1"/>
</dbReference>
<dbReference type="PIRSF" id="PIRSF019574">
    <property type="entry name" value="Periplasmic_polyamine_BP"/>
    <property type="match status" value="1"/>
</dbReference>
<dbReference type="RefSeq" id="WP_079588454.1">
    <property type="nucleotide sequence ID" value="NZ_FUYN01000001.1"/>
</dbReference>
<evidence type="ECO:0000256" key="4">
    <source>
        <dbReference type="ARBA" id="ARBA00022764"/>
    </source>
</evidence>
<dbReference type="PRINTS" id="PR00909">
    <property type="entry name" value="SPERMDNBNDNG"/>
</dbReference>
<reference evidence="8" key="1">
    <citation type="submission" date="2017-02" db="EMBL/GenBank/DDBJ databases">
        <authorList>
            <person name="Varghese N."/>
            <person name="Submissions S."/>
        </authorList>
    </citation>
    <scope>NUCLEOTIDE SEQUENCE [LARGE SCALE GENOMIC DNA]</scope>
    <source>
        <strain evidence="8">ATCC 35199</strain>
    </source>
</reference>
<dbReference type="Proteomes" id="UP000243406">
    <property type="component" value="Unassembled WGS sequence"/>
</dbReference>
<dbReference type="PANTHER" id="PTHR30222">
    <property type="entry name" value="SPERMIDINE/PUTRESCINE-BINDING PERIPLASMIC PROTEIN"/>
    <property type="match status" value="1"/>
</dbReference>